<accession>A0ABR4YJ21</accession>
<evidence type="ECO:0000313" key="2">
    <source>
        <dbReference type="Proteomes" id="UP000030889"/>
    </source>
</evidence>
<keyword evidence="2" id="KW-1185">Reference proteome</keyword>
<gene>
    <name evidence="1" type="ORF">LG35_04980</name>
</gene>
<organism evidence="1 2">
    <name type="scientific">Alistipes inops</name>
    <dbReference type="NCBI Taxonomy" id="1501391"/>
    <lineage>
        <taxon>Bacteria</taxon>
        <taxon>Pseudomonadati</taxon>
        <taxon>Bacteroidota</taxon>
        <taxon>Bacteroidia</taxon>
        <taxon>Bacteroidales</taxon>
        <taxon>Rikenellaceae</taxon>
        <taxon>Alistipes</taxon>
    </lineage>
</organism>
<evidence type="ECO:0008006" key="3">
    <source>
        <dbReference type="Google" id="ProtNLM"/>
    </source>
</evidence>
<reference evidence="1 2" key="1">
    <citation type="submission" date="2014-09" db="EMBL/GenBank/DDBJ databases">
        <title>Alistipes sp. 627, sp. nov., a novel member of the family Rikenellaceae isolated from human faeces.</title>
        <authorList>
            <person name="Shkoporov A.N."/>
            <person name="Chaplin A.V."/>
            <person name="Motuzova O.V."/>
            <person name="Kafarskaia L.I."/>
            <person name="Khokhlova E.V."/>
            <person name="Efimov B.A."/>
        </authorList>
    </citation>
    <scope>NUCLEOTIDE SEQUENCE [LARGE SCALE GENOMIC DNA]</scope>
    <source>
        <strain evidence="1 2">627</strain>
    </source>
</reference>
<dbReference type="InterPro" id="IPR025631">
    <property type="entry name" value="Porin_10"/>
</dbReference>
<dbReference type="EMBL" id="JRGF01000005">
    <property type="protein sequence ID" value="KHE42254.1"/>
    <property type="molecule type" value="Genomic_DNA"/>
</dbReference>
<name>A0ABR4YJ21_9BACT</name>
<dbReference type="Pfam" id="PF14121">
    <property type="entry name" value="Porin_10"/>
    <property type="match status" value="1"/>
</dbReference>
<dbReference type="Proteomes" id="UP000030889">
    <property type="component" value="Unassembled WGS sequence"/>
</dbReference>
<protein>
    <recommendedName>
        <fullName evidence="3">Beta-barrel porin</fullName>
    </recommendedName>
</protein>
<proteinExistence type="predicted"/>
<evidence type="ECO:0000313" key="1">
    <source>
        <dbReference type="EMBL" id="KHE42254.1"/>
    </source>
</evidence>
<dbReference type="SUPFAM" id="SSF56935">
    <property type="entry name" value="Porins"/>
    <property type="match status" value="1"/>
</dbReference>
<comment type="caution">
    <text evidence="1">The sequence shown here is derived from an EMBL/GenBank/DDBJ whole genome shotgun (WGS) entry which is preliminary data.</text>
</comment>
<sequence length="674" mass="77797">MGDFNDMNFQTPGGIGANPFQTEEGPLDSARMDTTKKERKPLESYFFNDSIRSQNNFAWNINMSMNRIEMTRIDTILYDFQVDYPFLKKDVGDAYLGNLGAPSIPLGFYDRPQFRDFQMAQPLYSYLYTPESAPFYNVKKPLTQLGYITAGQRQYAEENISILHAQNITPSTGFNVTYHTMGTRGIYMNQATRDTDFSLGVSHNGKRYTGYAGYIFNTIRMQENGGVVDDWYITGVKKERPFEIPFMLSDARNILKNNTFYTFHSYGIPLRRLTDDDFSMAGVPAIYVGYSLQYDSWNRVYTDTYSGMQTPSKDGGSADAPVPTTPFYEHWYFNGTASRDSTFESKLSNRLFVQLQPWDRDAIVGTVDAGVGLDAHRYYQFRQQDYLTGNMKPVKKESFYVYGAVDGKFKKYFQWNGKLRYVPLGYRQHDLDAEANATLSVYFKEHPVSLTGRFSYSLHEPSYWSQTFSSNHFIWNNSFRKENETRLEVKLTAPTVNAEAAFYQSVLGNRVYYGANAMPSQALHAVSVTGVYARKDFRIGGLHLNHRVLLQWSTDQQVVPVPLVSAYISYFFEFDAVRDVLRLKIGVDGRYNTKYYAFGYNPATGQFYNQRAQQIGGYPMLDVYIAAKWKRMRILLKVAHLSEDFFNTREYFQVLHYPLNKRVFKIGISWGFYD</sequence>